<gene>
    <name evidence="2" type="ORF">N7509_007900</name>
</gene>
<proteinExistence type="predicted"/>
<comment type="caution">
    <text evidence="2">The sequence shown here is derived from an EMBL/GenBank/DDBJ whole genome shotgun (WGS) entry which is preliminary data.</text>
</comment>
<reference evidence="2" key="2">
    <citation type="journal article" date="2023" name="IMA Fungus">
        <title>Comparative genomic study of the Penicillium genus elucidates a diverse pangenome and 15 lateral gene transfer events.</title>
        <authorList>
            <person name="Petersen C."/>
            <person name="Sorensen T."/>
            <person name="Nielsen M.R."/>
            <person name="Sondergaard T.E."/>
            <person name="Sorensen J.L."/>
            <person name="Fitzpatrick D.A."/>
            <person name="Frisvad J.C."/>
            <person name="Nielsen K.L."/>
        </authorList>
    </citation>
    <scope>NUCLEOTIDE SEQUENCE</scope>
    <source>
        <strain evidence="2">IBT 29677</strain>
    </source>
</reference>
<dbReference type="RefSeq" id="XP_056488088.1">
    <property type="nucleotide sequence ID" value="XM_056632537.1"/>
</dbReference>
<keyword evidence="3" id="KW-1185">Reference proteome</keyword>
<dbReference type="Pfam" id="PF07883">
    <property type="entry name" value="Cupin_2"/>
    <property type="match status" value="1"/>
</dbReference>
<sequence length="142" mass="15316">MPNVVKIGDTYQIEGRPRESFKIMNIYHPSNIPGKAVVIISIDMVPNAATPPHTHSGAAAIAIMIDGVALNQMNCDDPIISKKGDMWYEAPGCHHVRSENNGSEKAKFLAVLIIDDEVIKDGLHNIIVLDADREGTATGTTA</sequence>
<dbReference type="Proteomes" id="UP001147747">
    <property type="component" value="Unassembled WGS sequence"/>
</dbReference>
<organism evidence="2 3">
    <name type="scientific">Penicillium cosmopolitanum</name>
    <dbReference type="NCBI Taxonomy" id="1131564"/>
    <lineage>
        <taxon>Eukaryota</taxon>
        <taxon>Fungi</taxon>
        <taxon>Dikarya</taxon>
        <taxon>Ascomycota</taxon>
        <taxon>Pezizomycotina</taxon>
        <taxon>Eurotiomycetes</taxon>
        <taxon>Eurotiomycetidae</taxon>
        <taxon>Eurotiales</taxon>
        <taxon>Aspergillaceae</taxon>
        <taxon>Penicillium</taxon>
    </lineage>
</organism>
<dbReference type="InterPro" id="IPR014710">
    <property type="entry name" value="RmlC-like_jellyroll"/>
</dbReference>
<reference evidence="2" key="1">
    <citation type="submission" date="2022-12" db="EMBL/GenBank/DDBJ databases">
        <authorList>
            <person name="Petersen C."/>
        </authorList>
    </citation>
    <scope>NUCLEOTIDE SEQUENCE</scope>
    <source>
        <strain evidence="2">IBT 29677</strain>
    </source>
</reference>
<dbReference type="AlphaFoldDB" id="A0A9W9VZY2"/>
<dbReference type="InterPro" id="IPR013096">
    <property type="entry name" value="Cupin_2"/>
</dbReference>
<dbReference type="Gene3D" id="2.60.120.10">
    <property type="entry name" value="Jelly Rolls"/>
    <property type="match status" value="1"/>
</dbReference>
<dbReference type="GeneID" id="81371517"/>
<dbReference type="EMBL" id="JAPZBU010000008">
    <property type="protein sequence ID" value="KAJ5392410.1"/>
    <property type="molecule type" value="Genomic_DNA"/>
</dbReference>
<dbReference type="PANTHER" id="PTHR38599">
    <property type="entry name" value="CUPIN DOMAIN PROTEIN (AFU_ORTHOLOGUE AFUA_3G13620)"/>
    <property type="match status" value="1"/>
</dbReference>
<evidence type="ECO:0000313" key="2">
    <source>
        <dbReference type="EMBL" id="KAJ5392410.1"/>
    </source>
</evidence>
<accession>A0A9W9VZY2</accession>
<dbReference type="CDD" id="cd02234">
    <property type="entry name" value="cupin_BLR7677-like"/>
    <property type="match status" value="1"/>
</dbReference>
<dbReference type="OrthoDB" id="5793281at2759"/>
<dbReference type="PANTHER" id="PTHR38599:SF1">
    <property type="entry name" value="CUPIN DOMAIN PROTEIN (AFU_ORTHOLOGUE AFUA_3G13620)"/>
    <property type="match status" value="1"/>
</dbReference>
<evidence type="ECO:0000313" key="3">
    <source>
        <dbReference type="Proteomes" id="UP001147747"/>
    </source>
</evidence>
<dbReference type="SUPFAM" id="SSF51182">
    <property type="entry name" value="RmlC-like cupins"/>
    <property type="match status" value="1"/>
</dbReference>
<feature type="domain" description="Cupin type-2" evidence="1">
    <location>
        <begin position="43"/>
        <end position="111"/>
    </location>
</feature>
<evidence type="ECO:0000259" key="1">
    <source>
        <dbReference type="Pfam" id="PF07883"/>
    </source>
</evidence>
<protein>
    <recommendedName>
        <fullName evidence="1">Cupin type-2 domain-containing protein</fullName>
    </recommendedName>
</protein>
<dbReference type="InterPro" id="IPR011051">
    <property type="entry name" value="RmlC_Cupin_sf"/>
</dbReference>
<name>A0A9W9VZY2_9EURO</name>